<keyword evidence="3" id="KW-0805">Transcription regulation</keyword>
<dbReference type="SUPFAM" id="SSF47226">
    <property type="entry name" value="Histidine-containing phosphotransfer domain, HPT domain"/>
    <property type="match status" value="1"/>
</dbReference>
<dbReference type="InterPro" id="IPR001789">
    <property type="entry name" value="Sig_transdc_resp-reg_receiver"/>
</dbReference>
<dbReference type="Gene3D" id="1.20.120.160">
    <property type="entry name" value="HPT domain"/>
    <property type="match status" value="1"/>
</dbReference>
<evidence type="ECO:0000256" key="4">
    <source>
        <dbReference type="ARBA" id="ARBA00023125"/>
    </source>
</evidence>
<dbReference type="InterPro" id="IPR036641">
    <property type="entry name" value="HPT_dom_sf"/>
</dbReference>
<dbReference type="PANTHER" id="PTHR48111:SF1">
    <property type="entry name" value="TWO-COMPONENT RESPONSE REGULATOR ORR33"/>
    <property type="match status" value="1"/>
</dbReference>
<dbReference type="EMBL" id="JARJJS010000001">
    <property type="protein sequence ID" value="MDF4024478.1"/>
    <property type="molecule type" value="Genomic_DNA"/>
</dbReference>
<dbReference type="Pfam" id="PF00072">
    <property type="entry name" value="Response_reg"/>
    <property type="match status" value="1"/>
</dbReference>
<comment type="caution">
    <text evidence="8">The sequence shown here is derived from an EMBL/GenBank/DDBJ whole genome shotgun (WGS) entry which is preliminary data.</text>
</comment>
<proteinExistence type="predicted"/>
<keyword evidence="2" id="KW-0902">Two-component regulatory system</keyword>
<keyword evidence="9" id="KW-1185">Reference proteome</keyword>
<keyword evidence="4" id="KW-0238">DNA-binding</keyword>
<name>A0ABT6B9B1_9GAMM</name>
<reference evidence="8 9" key="1">
    <citation type="journal article" date="2024" name="Curr. Microbiol.">
        <title>Luteibacter sahnii sp. nov., A Novel Yellow-Colored Xanthomonadin Pigment Producing Probiotic Bacterium from Healthy Rice Seed Microbiome.</title>
        <authorList>
            <person name="Jaiswal G."/>
            <person name="Rana R."/>
            <person name="Nayak P.K."/>
            <person name="Chouhan R."/>
            <person name="Gandhi S.G."/>
            <person name="Patel H.K."/>
            <person name="Patil P.B."/>
        </authorList>
    </citation>
    <scope>NUCLEOTIDE SEQUENCE [LARGE SCALE GENOMIC DNA]</scope>
    <source>
        <strain evidence="8 9">PPL201</strain>
    </source>
</reference>
<evidence type="ECO:0000259" key="7">
    <source>
        <dbReference type="PROSITE" id="PS50110"/>
    </source>
</evidence>
<feature type="domain" description="Response regulatory" evidence="7">
    <location>
        <begin position="19"/>
        <end position="137"/>
    </location>
</feature>
<feature type="modified residue" description="4-aspartylphosphate" evidence="6">
    <location>
        <position position="68"/>
    </location>
</feature>
<dbReference type="SUPFAM" id="SSF52172">
    <property type="entry name" value="CheY-like"/>
    <property type="match status" value="1"/>
</dbReference>
<dbReference type="InterPro" id="IPR011006">
    <property type="entry name" value="CheY-like_superfamily"/>
</dbReference>
<evidence type="ECO:0000256" key="2">
    <source>
        <dbReference type="ARBA" id="ARBA00023012"/>
    </source>
</evidence>
<evidence type="ECO:0000256" key="5">
    <source>
        <dbReference type="ARBA" id="ARBA00023163"/>
    </source>
</evidence>
<evidence type="ECO:0000313" key="8">
    <source>
        <dbReference type="EMBL" id="MDF4024478.1"/>
    </source>
</evidence>
<sequence length="249" mass="26339">MTYPESRTGSAPPTASTRTILVADDDASTREFLAAALGRLGYAPTLAVDGRDALEKARRDAFDALLLDCRMPGAGAEAVLSDLRADDRAASRLAAAFATSAEVTPDTRRRLLAAGFVGVIEKPCRVDVLGLALASLGRSSSDASVLDDAQALAATGDIRTMHALRALLRVELRELDADLATFLDRPDALIERLHRLRSACGFCGAGRLAGEVKTWQRHLEAGGTTEGAARRRFQSALRATLAALQDAAP</sequence>
<protein>
    <submittedName>
        <fullName evidence="8">Response regulator</fullName>
    </submittedName>
</protein>
<organism evidence="8 9">
    <name type="scientific">Luteibacter sahnii</name>
    <dbReference type="NCBI Taxonomy" id="3021977"/>
    <lineage>
        <taxon>Bacteria</taxon>
        <taxon>Pseudomonadati</taxon>
        <taxon>Pseudomonadota</taxon>
        <taxon>Gammaproteobacteria</taxon>
        <taxon>Lysobacterales</taxon>
        <taxon>Rhodanobacteraceae</taxon>
        <taxon>Luteibacter</taxon>
    </lineage>
</organism>
<evidence type="ECO:0000256" key="1">
    <source>
        <dbReference type="ARBA" id="ARBA00022553"/>
    </source>
</evidence>
<keyword evidence="5" id="KW-0804">Transcription</keyword>
<dbReference type="Gene3D" id="3.40.50.2300">
    <property type="match status" value="1"/>
</dbReference>
<gene>
    <name evidence="8" type="ORF">P3W24_05835</name>
</gene>
<dbReference type="InterPro" id="IPR039420">
    <property type="entry name" value="WalR-like"/>
</dbReference>
<evidence type="ECO:0000256" key="6">
    <source>
        <dbReference type="PROSITE-ProRule" id="PRU00169"/>
    </source>
</evidence>
<evidence type="ECO:0000313" key="9">
    <source>
        <dbReference type="Proteomes" id="UP001528850"/>
    </source>
</evidence>
<dbReference type="PANTHER" id="PTHR48111">
    <property type="entry name" value="REGULATOR OF RPOS"/>
    <property type="match status" value="1"/>
</dbReference>
<keyword evidence="1 6" id="KW-0597">Phosphoprotein</keyword>
<dbReference type="SMART" id="SM00448">
    <property type="entry name" value="REC"/>
    <property type="match status" value="1"/>
</dbReference>
<evidence type="ECO:0000256" key="3">
    <source>
        <dbReference type="ARBA" id="ARBA00023015"/>
    </source>
</evidence>
<dbReference type="CDD" id="cd17546">
    <property type="entry name" value="REC_hyHK_CKI1_RcsC-like"/>
    <property type="match status" value="1"/>
</dbReference>
<dbReference type="Proteomes" id="UP001528850">
    <property type="component" value="Unassembled WGS sequence"/>
</dbReference>
<accession>A0ABT6B9B1</accession>
<dbReference type="PROSITE" id="PS50110">
    <property type="entry name" value="RESPONSE_REGULATORY"/>
    <property type="match status" value="1"/>
</dbReference>